<feature type="domain" description="Apple" evidence="2">
    <location>
        <begin position="42"/>
        <end position="86"/>
    </location>
</feature>
<gene>
    <name evidence="3" type="ORF">C2E21_3926</name>
</gene>
<evidence type="ECO:0000313" key="4">
    <source>
        <dbReference type="Proteomes" id="UP000239899"/>
    </source>
</evidence>
<sequence length="211" mass="22280">MKIAALLVLTSLAAAQGRGLLQAPGSSPLMNHFGACSEQPNTEFTNPDLAIIYNVDTALSCCQFCQGFSTISSQPCGGYSWKANECHLKPTGELTKSSNSAFTSGEVSTPRNFSAGAVVATPPVTGESNVQDCCNHCMASQKCNMFAWCDPALAKEGKCDPAGLNDKSLPGECTLWLSVEATTTVQYCTNKEGALVTWQSGIIEGRDPPKN</sequence>
<dbReference type="AlphaFoldDB" id="A0A2P6TT50"/>
<dbReference type="InterPro" id="IPR003609">
    <property type="entry name" value="Pan_app"/>
</dbReference>
<dbReference type="Pfam" id="PF14295">
    <property type="entry name" value="PAN_4"/>
    <property type="match status" value="2"/>
</dbReference>
<name>A0A2P6TT50_CHLSO</name>
<comment type="caution">
    <text evidence="3">The sequence shown here is derived from an EMBL/GenBank/DDBJ whole genome shotgun (WGS) entry which is preliminary data.</text>
</comment>
<feature type="domain" description="Apple" evidence="2">
    <location>
        <begin position="127"/>
        <end position="159"/>
    </location>
</feature>
<proteinExistence type="predicted"/>
<evidence type="ECO:0000313" key="3">
    <source>
        <dbReference type="EMBL" id="PRW57245.1"/>
    </source>
</evidence>
<evidence type="ECO:0000259" key="2">
    <source>
        <dbReference type="Pfam" id="PF14295"/>
    </source>
</evidence>
<accession>A0A2P6TT50</accession>
<keyword evidence="1" id="KW-0732">Signal</keyword>
<keyword evidence="3" id="KW-0413">Isomerase</keyword>
<feature type="chain" id="PRO_5015103943" evidence="1">
    <location>
        <begin position="16"/>
        <end position="211"/>
    </location>
</feature>
<reference evidence="3 4" key="1">
    <citation type="journal article" date="2018" name="Plant J.">
        <title>Genome sequences of Chlorella sorokiniana UTEX 1602 and Micractinium conductrix SAG 241.80: implications to maltose excretion by a green alga.</title>
        <authorList>
            <person name="Arriola M.B."/>
            <person name="Velmurugan N."/>
            <person name="Zhang Y."/>
            <person name="Plunkett M.H."/>
            <person name="Hondzo H."/>
            <person name="Barney B.M."/>
        </authorList>
    </citation>
    <scope>NUCLEOTIDE SEQUENCE [LARGE SCALE GENOMIC DNA]</scope>
    <source>
        <strain evidence="4">UTEX 1602</strain>
    </source>
</reference>
<organism evidence="3 4">
    <name type="scientific">Chlorella sorokiniana</name>
    <name type="common">Freshwater green alga</name>
    <dbReference type="NCBI Taxonomy" id="3076"/>
    <lineage>
        <taxon>Eukaryota</taxon>
        <taxon>Viridiplantae</taxon>
        <taxon>Chlorophyta</taxon>
        <taxon>core chlorophytes</taxon>
        <taxon>Trebouxiophyceae</taxon>
        <taxon>Chlorellales</taxon>
        <taxon>Chlorellaceae</taxon>
        <taxon>Chlorella clade</taxon>
        <taxon>Chlorella</taxon>
    </lineage>
</organism>
<evidence type="ECO:0000256" key="1">
    <source>
        <dbReference type="SAM" id="SignalP"/>
    </source>
</evidence>
<keyword evidence="4" id="KW-1185">Reference proteome</keyword>
<dbReference type="EMBL" id="LHPG02000007">
    <property type="protein sequence ID" value="PRW57245.1"/>
    <property type="molecule type" value="Genomic_DNA"/>
</dbReference>
<protein>
    <submittedName>
        <fullName evidence="3">Peptidylprolyl isomerase D (Cyclophilin D)</fullName>
    </submittedName>
</protein>
<dbReference type="Gene3D" id="3.50.4.10">
    <property type="entry name" value="Hepatocyte Growth Factor"/>
    <property type="match status" value="1"/>
</dbReference>
<feature type="signal peptide" evidence="1">
    <location>
        <begin position="1"/>
        <end position="15"/>
    </location>
</feature>
<dbReference type="GO" id="GO:0016853">
    <property type="term" value="F:isomerase activity"/>
    <property type="evidence" value="ECO:0007669"/>
    <property type="project" value="UniProtKB-KW"/>
</dbReference>
<dbReference type="Proteomes" id="UP000239899">
    <property type="component" value="Unassembled WGS sequence"/>
</dbReference>